<dbReference type="InterPro" id="IPR001849">
    <property type="entry name" value="PH_domain"/>
</dbReference>
<dbReference type="EMBL" id="ADBJ01000010">
    <property type="protein sequence ID" value="EFA83862.1"/>
    <property type="molecule type" value="Genomic_DNA"/>
</dbReference>
<feature type="compositionally biased region" description="Basic and acidic residues" evidence="2">
    <location>
        <begin position="754"/>
        <end position="782"/>
    </location>
</feature>
<dbReference type="InParanoid" id="D3B3G4"/>
<dbReference type="PANTHER" id="PTHR12673">
    <property type="entry name" value="FACIOGENITAL DYSPLASIA PROTEIN"/>
    <property type="match status" value="1"/>
</dbReference>
<feature type="compositionally biased region" description="Basic and acidic residues" evidence="2">
    <location>
        <begin position="678"/>
        <end position="707"/>
    </location>
</feature>
<dbReference type="InterPro" id="IPR011989">
    <property type="entry name" value="ARM-like"/>
</dbReference>
<evidence type="ECO:0000256" key="1">
    <source>
        <dbReference type="PROSITE-ProRule" id="PRU00259"/>
    </source>
</evidence>
<protein>
    <submittedName>
        <fullName evidence="4">Pleckstrin domain-containing protein</fullName>
    </submittedName>
</protein>
<dbReference type="InterPro" id="IPR000219">
    <property type="entry name" value="DH_dom"/>
</dbReference>
<dbReference type="STRING" id="670386.D3B3G4"/>
<proteinExistence type="predicted"/>
<dbReference type="SMART" id="SM00185">
    <property type="entry name" value="ARM"/>
    <property type="match status" value="8"/>
</dbReference>
<evidence type="ECO:0000259" key="3">
    <source>
        <dbReference type="PROSITE" id="PS50010"/>
    </source>
</evidence>
<dbReference type="InterPro" id="IPR055251">
    <property type="entry name" value="SOS1_NGEF_PH"/>
</dbReference>
<dbReference type="InterPro" id="IPR016024">
    <property type="entry name" value="ARM-type_fold"/>
</dbReference>
<feature type="region of interest" description="Disordered" evidence="2">
    <location>
        <begin position="754"/>
        <end position="792"/>
    </location>
</feature>
<dbReference type="GO" id="GO:0005737">
    <property type="term" value="C:cytoplasm"/>
    <property type="evidence" value="ECO:0007669"/>
    <property type="project" value="TreeGrafter"/>
</dbReference>
<name>D3B3G4_HETP5</name>
<dbReference type="FunFam" id="1.20.900.10:FF:000003">
    <property type="entry name" value="Rho guanine nucleotide exchange factor 10 like"/>
    <property type="match status" value="1"/>
</dbReference>
<dbReference type="GO" id="GO:0005085">
    <property type="term" value="F:guanyl-nucleotide exchange factor activity"/>
    <property type="evidence" value="ECO:0007669"/>
    <property type="project" value="InterPro"/>
</dbReference>
<dbReference type="Pfam" id="PF00514">
    <property type="entry name" value="Arm"/>
    <property type="match status" value="2"/>
</dbReference>
<dbReference type="OMA" id="HIVQEIM"/>
<dbReference type="PROSITE" id="PS50010">
    <property type="entry name" value="DH_2"/>
    <property type="match status" value="1"/>
</dbReference>
<dbReference type="FunCoup" id="D3B3G4">
    <property type="interactions" value="614"/>
</dbReference>
<dbReference type="Pfam" id="PF00621">
    <property type="entry name" value="RhoGEF"/>
    <property type="match status" value="1"/>
</dbReference>
<sequence>MASIVFDQNLGGQVDQFLGDVDDLLTVKTGSPAEKLIRLLQCEERPVRENALAFLAFANQAPTNKDASREAGLIPIFIQFISPSTVATAASMAKHAVMSLMFLANHSDVNKEAIAAVGGVDNEKALSAVNNICMHKDNKDNARVAGTIEAVIKLFQSKKATLVDSAVRMIYNMTIVDANREALRRCGGLEALVGILNQQDAIKLIVLKALSNMAVDRQTIEYVIQNKDTVLKPILDLFPLNNNEPVFDQVLTVIQNLVSEDNLIEEVSKNGIVEKIIPSIKGMPLQNTSQQSILIKSSCIISALVTIEDVQQSAVENGIVDILIDLLKYPSVDIRKEAARSLANATPYYDDVRGEVGKLGGVELALDLLLSNDKEVAKQAARALVNLARNTHNEEKIYEAKGIEHSIRLINSAEKDLKMLGTKLLVNLSLNEKARISFCQKGGLSIVLQLLSSPDQELQLQGTKVVTNLAISGRNRKLMNENVPELVPTVKSLLNSSSAEIKAQADVAISNMSFPYEKSYDGLDFGLEEQFPTLLTQSQYEHEDDDDDEDKEEAQKARLIEEEELRLAAETEINERKRIMEEEMKRIELRRKQEEEKRKQEEEEKRKQKEEAERVRKLAEEMERLRLEEEEKQRKADEEKRRADAAAEAERLEKLSKEQAEQERAAAAAAAVELAAKLAKEEVERKKREEEERVRREEEERKRRADAEIAEQIRLAEEERRRKEQEEEEERRRKEEEEFLKRMEQEIKDREEEIKRKKEEEDARRRREEEAKRAQEAQDKASQEAAKAAQEAARANKRTHIVQEIMHVEANYVRNLGLIVKKFLNPLVSAAASKRPIITQDKIKAIFSIVEIIHNFNSMLSDSLQSRVKRWLADNKKDALIIGDIFIKTTDFMTVYSTYINNYNNAIKNYNECKKTNPAFAQFIKKVENDPEMNDQELENLLINPVQQLPRYVMLLADLIKNTNDDHPDHKALVEALEKIRAVTSYVNERKRDAEDAMTMVSIHQNLRGKIPSNFLAPHRKFVKEGNIQFGSSSGSFKDKDPAVFLFTDMLMMTAKHPNKPNEYKFRYSVMLTHSTVIEDFARINNGFIVKAAQWWMFSCATPTEKQQWIESLNKVIQALPKK</sequence>
<dbReference type="Gene3D" id="1.25.10.10">
    <property type="entry name" value="Leucine-rich Repeat Variant"/>
    <property type="match status" value="2"/>
</dbReference>
<feature type="region of interest" description="Disordered" evidence="2">
    <location>
        <begin position="591"/>
        <end position="738"/>
    </location>
</feature>
<feature type="repeat" description="ARM" evidence="1">
    <location>
        <begin position="360"/>
        <end position="402"/>
    </location>
</feature>
<dbReference type="InterPro" id="IPR035899">
    <property type="entry name" value="DBL_dom_sf"/>
</dbReference>
<feature type="compositionally biased region" description="Basic and acidic residues" evidence="2">
    <location>
        <begin position="714"/>
        <end position="738"/>
    </location>
</feature>
<dbReference type="InterPro" id="IPR011993">
    <property type="entry name" value="PH-like_dom_sf"/>
</dbReference>
<accession>D3B3G4</accession>
<dbReference type="InterPro" id="IPR000225">
    <property type="entry name" value="Armadillo"/>
</dbReference>
<feature type="compositionally biased region" description="Low complexity" evidence="2">
    <location>
        <begin position="665"/>
        <end position="677"/>
    </location>
</feature>
<comment type="caution">
    <text evidence="4">The sequence shown here is derived from an EMBL/GenBank/DDBJ whole genome shotgun (WGS) entry which is preliminary data.</text>
</comment>
<keyword evidence="5" id="KW-1185">Reference proteome</keyword>
<evidence type="ECO:0000256" key="2">
    <source>
        <dbReference type="SAM" id="MobiDB-lite"/>
    </source>
</evidence>
<dbReference type="GeneID" id="31358455"/>
<dbReference type="RefSeq" id="XP_020435979.1">
    <property type="nucleotide sequence ID" value="XM_020573907.1"/>
</dbReference>
<dbReference type="Gene3D" id="1.20.900.10">
    <property type="entry name" value="Dbl homology (DH) domain"/>
    <property type="match status" value="1"/>
</dbReference>
<dbReference type="AlphaFoldDB" id="D3B3G4"/>
<feature type="domain" description="DH" evidence="3">
    <location>
        <begin position="797"/>
        <end position="990"/>
    </location>
</feature>
<evidence type="ECO:0000313" key="5">
    <source>
        <dbReference type="Proteomes" id="UP000001396"/>
    </source>
</evidence>
<dbReference type="SUPFAM" id="SSF50729">
    <property type="entry name" value="PH domain-like"/>
    <property type="match status" value="1"/>
</dbReference>
<dbReference type="SMART" id="SM00325">
    <property type="entry name" value="RhoGEF"/>
    <property type="match status" value="1"/>
</dbReference>
<gene>
    <name evidence="4" type="primary">gxcC</name>
    <name evidence="4" type="ORF">PPL_02932</name>
</gene>
<dbReference type="PANTHER" id="PTHR12673:SF114">
    <property type="entry name" value="DH DOMAIN-CONTAINING PROTEIN"/>
    <property type="match status" value="1"/>
</dbReference>
<dbReference type="Proteomes" id="UP000001396">
    <property type="component" value="Unassembled WGS sequence"/>
</dbReference>
<evidence type="ECO:0000313" key="4">
    <source>
        <dbReference type="EMBL" id="EFA83862.1"/>
    </source>
</evidence>
<dbReference type="CDD" id="cd00160">
    <property type="entry name" value="RhoGEF"/>
    <property type="match status" value="1"/>
</dbReference>
<dbReference type="Gene3D" id="2.30.29.30">
    <property type="entry name" value="Pleckstrin-homology domain (PH domain)/Phosphotyrosine-binding domain (PTB)"/>
    <property type="match status" value="1"/>
</dbReference>
<feature type="repeat" description="ARM" evidence="1">
    <location>
        <begin position="146"/>
        <end position="188"/>
    </location>
</feature>
<dbReference type="Pfam" id="PF22697">
    <property type="entry name" value="SOS1_NGEF_PH"/>
    <property type="match status" value="1"/>
</dbReference>
<dbReference type="SUPFAM" id="SSF48065">
    <property type="entry name" value="DBL homology domain (DH-domain)"/>
    <property type="match status" value="1"/>
</dbReference>
<dbReference type="PROSITE" id="PS50176">
    <property type="entry name" value="ARM_REPEAT"/>
    <property type="match status" value="2"/>
</dbReference>
<dbReference type="InterPro" id="IPR051092">
    <property type="entry name" value="FYVE_RhoGEF_PH"/>
</dbReference>
<organism evidence="4 5">
    <name type="scientific">Heterostelium pallidum (strain ATCC 26659 / Pp 5 / PN500)</name>
    <name type="common">Cellular slime mold</name>
    <name type="synonym">Polysphondylium pallidum</name>
    <dbReference type="NCBI Taxonomy" id="670386"/>
    <lineage>
        <taxon>Eukaryota</taxon>
        <taxon>Amoebozoa</taxon>
        <taxon>Evosea</taxon>
        <taxon>Eumycetozoa</taxon>
        <taxon>Dictyostelia</taxon>
        <taxon>Acytosteliales</taxon>
        <taxon>Acytosteliaceae</taxon>
        <taxon>Heterostelium</taxon>
    </lineage>
</organism>
<dbReference type="SUPFAM" id="SSF48371">
    <property type="entry name" value="ARM repeat"/>
    <property type="match status" value="2"/>
</dbReference>
<feature type="compositionally biased region" description="Low complexity" evidence="2">
    <location>
        <begin position="783"/>
        <end position="792"/>
    </location>
</feature>
<feature type="compositionally biased region" description="Basic and acidic residues" evidence="2">
    <location>
        <begin position="591"/>
        <end position="664"/>
    </location>
</feature>
<dbReference type="SMART" id="SM00233">
    <property type="entry name" value="PH"/>
    <property type="match status" value="1"/>
</dbReference>
<reference evidence="4 5" key="1">
    <citation type="journal article" date="2011" name="Genome Res.">
        <title>Phylogeny-wide analysis of social amoeba genomes highlights ancient origins for complex intercellular communication.</title>
        <authorList>
            <person name="Heidel A.J."/>
            <person name="Lawal H.M."/>
            <person name="Felder M."/>
            <person name="Schilde C."/>
            <person name="Helps N.R."/>
            <person name="Tunggal B."/>
            <person name="Rivero F."/>
            <person name="John U."/>
            <person name="Schleicher M."/>
            <person name="Eichinger L."/>
            <person name="Platzer M."/>
            <person name="Noegel A.A."/>
            <person name="Schaap P."/>
            <person name="Gloeckner G."/>
        </authorList>
    </citation>
    <scope>NUCLEOTIDE SEQUENCE [LARGE SCALE GENOMIC DNA]</scope>
    <source>
        <strain evidence="5">ATCC 26659 / Pp 5 / PN500</strain>
    </source>
</reference>